<dbReference type="AlphaFoldDB" id="J9FEA8"/>
<feature type="non-terminal residue" evidence="4">
    <location>
        <position position="1"/>
    </location>
</feature>
<organism evidence="4">
    <name type="scientific">gut metagenome</name>
    <dbReference type="NCBI Taxonomy" id="749906"/>
    <lineage>
        <taxon>unclassified sequences</taxon>
        <taxon>metagenomes</taxon>
        <taxon>organismal metagenomes</taxon>
    </lineage>
</organism>
<dbReference type="Gene3D" id="3.40.1280.10">
    <property type="match status" value="1"/>
</dbReference>
<feature type="non-terminal residue" evidence="4">
    <location>
        <position position="189"/>
    </location>
</feature>
<accession>J9FEA8</accession>
<gene>
    <name evidence="4" type="ORF">EVA_18642</name>
</gene>
<dbReference type="Pfam" id="PF00588">
    <property type="entry name" value="SpoU_methylase"/>
    <property type="match status" value="1"/>
</dbReference>
<dbReference type="InterPro" id="IPR013123">
    <property type="entry name" value="SpoU_subst-bd"/>
</dbReference>
<dbReference type="EMBL" id="AMCI01007087">
    <property type="protein sequence ID" value="EJW93251.1"/>
    <property type="molecule type" value="Genomic_DNA"/>
</dbReference>
<dbReference type="Pfam" id="PF08032">
    <property type="entry name" value="SpoU_sub_bind"/>
    <property type="match status" value="1"/>
</dbReference>
<keyword evidence="2 4" id="KW-0808">Transferase</keyword>
<dbReference type="SMART" id="SM00967">
    <property type="entry name" value="SpoU_sub_bind"/>
    <property type="match status" value="1"/>
</dbReference>
<dbReference type="InterPro" id="IPR029028">
    <property type="entry name" value="Alpha/beta_knot_MTases"/>
</dbReference>
<evidence type="ECO:0000313" key="4">
    <source>
        <dbReference type="EMBL" id="EJW93251.1"/>
    </source>
</evidence>
<dbReference type="GO" id="GO:0008173">
    <property type="term" value="F:RNA methyltransferase activity"/>
    <property type="evidence" value="ECO:0007669"/>
    <property type="project" value="InterPro"/>
</dbReference>
<dbReference type="SUPFAM" id="SSF55315">
    <property type="entry name" value="L30e-like"/>
    <property type="match status" value="1"/>
</dbReference>
<reference evidence="4" key="1">
    <citation type="journal article" date="2012" name="PLoS ONE">
        <title>Gene sets for utilization of primary and secondary nutrition supplies in the distal gut of endangered iberian lynx.</title>
        <authorList>
            <person name="Alcaide M."/>
            <person name="Messina E."/>
            <person name="Richter M."/>
            <person name="Bargiela R."/>
            <person name="Peplies J."/>
            <person name="Huws S.A."/>
            <person name="Newbold C.J."/>
            <person name="Golyshin P.N."/>
            <person name="Simon M.A."/>
            <person name="Lopez G."/>
            <person name="Yakimov M.M."/>
            <person name="Ferrer M."/>
        </authorList>
    </citation>
    <scope>NUCLEOTIDE SEQUENCE</scope>
</reference>
<evidence type="ECO:0000256" key="2">
    <source>
        <dbReference type="ARBA" id="ARBA00022679"/>
    </source>
</evidence>
<evidence type="ECO:0000256" key="1">
    <source>
        <dbReference type="ARBA" id="ARBA00022603"/>
    </source>
</evidence>
<dbReference type="GO" id="GO:0003723">
    <property type="term" value="F:RNA binding"/>
    <property type="evidence" value="ECO:0007669"/>
    <property type="project" value="InterPro"/>
</dbReference>
<dbReference type="GO" id="GO:0006396">
    <property type="term" value="P:RNA processing"/>
    <property type="evidence" value="ECO:0007669"/>
    <property type="project" value="InterPro"/>
</dbReference>
<dbReference type="SUPFAM" id="SSF75217">
    <property type="entry name" value="alpha/beta knot"/>
    <property type="match status" value="1"/>
</dbReference>
<dbReference type="PANTHER" id="PTHR46429">
    <property type="entry name" value="23S RRNA (GUANOSINE-2'-O-)-METHYLTRANSFERASE RLMB"/>
    <property type="match status" value="1"/>
</dbReference>
<dbReference type="InterPro" id="IPR029064">
    <property type="entry name" value="Ribosomal_eL30-like_sf"/>
</dbReference>
<dbReference type="InterPro" id="IPR004441">
    <property type="entry name" value="rRNA_MeTrfase_TrmH"/>
</dbReference>
<dbReference type="InterPro" id="IPR029026">
    <property type="entry name" value="tRNA_m1G_MTases_N"/>
</dbReference>
<evidence type="ECO:0000259" key="3">
    <source>
        <dbReference type="SMART" id="SM00967"/>
    </source>
</evidence>
<proteinExistence type="predicted"/>
<dbReference type="GO" id="GO:0005829">
    <property type="term" value="C:cytosol"/>
    <property type="evidence" value="ECO:0007669"/>
    <property type="project" value="TreeGrafter"/>
</dbReference>
<dbReference type="PANTHER" id="PTHR46429:SF1">
    <property type="entry name" value="23S RRNA (GUANOSINE-2'-O-)-METHYLTRANSFERASE RLMB"/>
    <property type="match status" value="1"/>
</dbReference>
<feature type="domain" description="RNA 2-O ribose methyltransferase substrate binding" evidence="3">
    <location>
        <begin position="1"/>
        <end position="76"/>
    </location>
</feature>
<protein>
    <submittedName>
        <fullName evidence="4">RNA methyltransferase, TrmH family, group 3</fullName>
    </submittedName>
</protein>
<keyword evidence="1 4" id="KW-0489">Methyltransferase</keyword>
<dbReference type="InterPro" id="IPR001537">
    <property type="entry name" value="SpoU_MeTrfase"/>
</dbReference>
<dbReference type="CDD" id="cd18103">
    <property type="entry name" value="SpoU-like_RlmB"/>
    <property type="match status" value="1"/>
</dbReference>
<name>J9FEA8_9ZZZZ</name>
<dbReference type="GO" id="GO:0032259">
    <property type="term" value="P:methylation"/>
    <property type="evidence" value="ECO:0007669"/>
    <property type="project" value="UniProtKB-KW"/>
</dbReference>
<sequence length="189" mass="19616">EGKRAVAEALEAGVPVRRAFVAARPHGQDPTVARLVASMEERGIEVEEVSKATLDAISYHGTHQGIALETEPFAYADIHEVIEAAGTGDALVLCLDHVTDEGNLGAIARSAECAGAAGIVIPNRRAAAVGPGAYKTSAGALAHLKVARVPNMATAVDDLKKAGFWAVCATEHAEQGVWESDLSGRVCLV</sequence>
<dbReference type="Gene3D" id="3.30.1330.30">
    <property type="match status" value="1"/>
</dbReference>
<comment type="caution">
    <text evidence="4">The sequence shown here is derived from an EMBL/GenBank/DDBJ whole genome shotgun (WGS) entry which is preliminary data.</text>
</comment>